<evidence type="ECO:0000259" key="2">
    <source>
        <dbReference type="Pfam" id="PF09509"/>
    </source>
</evidence>
<dbReference type="AlphaFoldDB" id="A0A562LJX4"/>
<dbReference type="NCBIfam" id="TIGR02391">
    <property type="entry name" value="hypoth_ymh"/>
    <property type="match status" value="1"/>
</dbReference>
<dbReference type="Proteomes" id="UP000317176">
    <property type="component" value="Unassembled WGS sequence"/>
</dbReference>
<dbReference type="RefSeq" id="WP_145630603.1">
    <property type="nucleotide sequence ID" value="NZ_CP088014.1"/>
</dbReference>
<feature type="region of interest" description="Disordered" evidence="1">
    <location>
        <begin position="235"/>
        <end position="263"/>
    </location>
</feature>
<comment type="caution">
    <text evidence="3">The sequence shown here is derived from an EMBL/GenBank/DDBJ whole genome shotgun (WGS) entry which is preliminary data.</text>
</comment>
<evidence type="ECO:0000256" key="1">
    <source>
        <dbReference type="SAM" id="MobiDB-lite"/>
    </source>
</evidence>
<evidence type="ECO:0000313" key="4">
    <source>
        <dbReference type="Proteomes" id="UP000317176"/>
    </source>
</evidence>
<reference evidence="3 4" key="1">
    <citation type="journal article" date="2015" name="Stand. Genomic Sci.">
        <title>Genomic Encyclopedia of Bacterial and Archaeal Type Strains, Phase III: the genomes of soil and plant-associated and newly described type strains.</title>
        <authorList>
            <person name="Whitman W.B."/>
            <person name="Woyke T."/>
            <person name="Klenk H.P."/>
            <person name="Zhou Y."/>
            <person name="Lilburn T.G."/>
            <person name="Beck B.J."/>
            <person name="De Vos P."/>
            <person name="Vandamme P."/>
            <person name="Eisen J.A."/>
            <person name="Garrity G."/>
            <person name="Hugenholtz P."/>
            <person name="Kyrpides N.C."/>
        </authorList>
    </citation>
    <scope>NUCLEOTIDE SEQUENCE [LARGE SCALE GENOMIC DNA]</scope>
    <source>
        <strain evidence="3 4">CGMCC 1.10947</strain>
    </source>
</reference>
<accession>A0A562LJX4</accession>
<dbReference type="EMBL" id="VLKL01000004">
    <property type="protein sequence ID" value="TWI07893.1"/>
    <property type="molecule type" value="Genomic_DNA"/>
</dbReference>
<organism evidence="3 4">
    <name type="scientific">Bradyrhizobium daqingense</name>
    <dbReference type="NCBI Taxonomy" id="993502"/>
    <lineage>
        <taxon>Bacteria</taxon>
        <taxon>Pseudomonadati</taxon>
        <taxon>Pseudomonadota</taxon>
        <taxon>Alphaproteobacteria</taxon>
        <taxon>Hyphomicrobiales</taxon>
        <taxon>Nitrobacteraceae</taxon>
        <taxon>Bradyrhizobium</taxon>
    </lineage>
</organism>
<dbReference type="OrthoDB" id="5195054at2"/>
<feature type="domain" description="Conserved hypothetical protein CHP02391" evidence="2">
    <location>
        <begin position="118"/>
        <end position="231"/>
    </location>
</feature>
<gene>
    <name evidence="3" type="ORF">IQ17_02250</name>
</gene>
<dbReference type="Pfam" id="PF09509">
    <property type="entry name" value="Hypoth_Ymh"/>
    <property type="match status" value="1"/>
</dbReference>
<sequence length="263" mass="29476">MPKPFNQSFNSREQLERATPEQVGVALVLHMQVDGRRFSPHNFQSEINHFFGSPGSPPWLMQRVSEGMMWAQQMLLAVPDLSQPHAVWYVLSRAGVEFEPTADLERLQLERLLPEFLLHPDVRDASAEIFKIGRYDAAVFEAFKLVETEIREAAGLPAEAHGMPMVAKAFNTENGPLTLASDPAGERQGLQQFMAGAVSVFKNPRSHRNVDLSDPKEAAEMLIIASHLLRIVKSRRSPSLQSGPRPHQPRCERSEFDGQADCE</sequence>
<proteinExistence type="predicted"/>
<keyword evidence="4" id="KW-1185">Reference proteome</keyword>
<name>A0A562LJX4_9BRAD</name>
<protein>
    <submittedName>
        <fullName evidence="3">Uncharacterized protein (TIGR02391 family)</fullName>
    </submittedName>
</protein>
<dbReference type="InterPro" id="IPR012654">
    <property type="entry name" value="CHP02391"/>
</dbReference>
<evidence type="ECO:0000313" key="3">
    <source>
        <dbReference type="EMBL" id="TWI07893.1"/>
    </source>
</evidence>